<reference evidence="2 3" key="1">
    <citation type="journal article" date="2018" name="Nat. Ecol. Evol.">
        <title>Shark genomes provide insights into elasmobranch evolution and the origin of vertebrates.</title>
        <authorList>
            <person name="Hara Y"/>
            <person name="Yamaguchi K"/>
            <person name="Onimaru K"/>
            <person name="Kadota M"/>
            <person name="Koyanagi M"/>
            <person name="Keeley SD"/>
            <person name="Tatsumi K"/>
            <person name="Tanaka K"/>
            <person name="Motone F"/>
            <person name="Kageyama Y"/>
            <person name="Nozu R"/>
            <person name="Adachi N"/>
            <person name="Nishimura O"/>
            <person name="Nakagawa R"/>
            <person name="Tanegashima C"/>
            <person name="Kiyatake I"/>
            <person name="Matsumoto R"/>
            <person name="Murakumo K"/>
            <person name="Nishida K"/>
            <person name="Terakita A"/>
            <person name="Kuratani S"/>
            <person name="Sato K"/>
            <person name="Hyodo S Kuraku.S."/>
        </authorList>
    </citation>
    <scope>NUCLEOTIDE SEQUENCE [LARGE SCALE GENOMIC DNA]</scope>
</reference>
<dbReference type="InterPro" id="IPR026983">
    <property type="entry name" value="DHC"/>
</dbReference>
<evidence type="ECO:0000313" key="3">
    <source>
        <dbReference type="Proteomes" id="UP000288216"/>
    </source>
</evidence>
<keyword evidence="3" id="KW-1185">Reference proteome</keyword>
<sequence>ERLELPNQFWIPRVLLIFCAEDPVIFSKRIAQAHFLRQKTEALLLYNLYIDCMPVDKLRFLDEESFKRMKKWAFSTPGFRDKSALPNYFNRIEQEVRLEYNRTVNKITFDNMVLSDPKTFSYVTLPDKIEEKVPSKGRIQLPDYPFSRNRKAFSFNTLLTKPEVIVALCKVRAECNKVATMSLFFVTLIKGVRLEEFEQMQSQAHAQIQLFLSDSWINTLKKVLRASLWDVRKGWFNLRESNWEVYRKSKLHMLMEMIRYNLQDSLRYLVQDSLVNYTQMILDGCHSSLNCSSNFKWGEDLLNSNFKPRKMPIFILDLNLDNSGVHFSTALDRFKPVVVALFDKAITATQHVPHIEKFVLEEMFQSGTPLLESVWHNEPPVQELRNTIKMAIGKALIPLKSYAKEYEQFIELNELDIEKYVNAFSNLDPTVHEVKLEVEQHLKKKDQIENTIPSTITIGPFTISVESLRTNLSKKCNNLAQSVLKVFSKKLEVQVEEINDDFKMINRKLFEKPNTIEDLTEHREWMKKIPEMLKANEEVTSKILVDYDIFDEFYYNLSDDDFEAKWSAIAAPHLITARMEAIKAQHMDEEEHFRKIQLSDQSTLQERLEGLEMVVAGFSAYTDMHRAHEIGNEVRRIHKQLVESQHLAQLYNSRERLFELPVTNYERLYKMVKEFHPYRDLWTTTSDWLRWYDSWMNDPLTTIDAEQIEKNVIESYKTLHRCTKFFKDIPGNYSYFN</sequence>
<feature type="domain" description="Dynein heavy chain linker" evidence="1">
    <location>
        <begin position="669"/>
        <end position="728"/>
    </location>
</feature>
<evidence type="ECO:0000259" key="1">
    <source>
        <dbReference type="Pfam" id="PF08393"/>
    </source>
</evidence>
<protein>
    <recommendedName>
        <fullName evidence="1">Dynein heavy chain linker domain-containing protein</fullName>
    </recommendedName>
</protein>
<comment type="caution">
    <text evidence="2">The sequence shown here is derived from an EMBL/GenBank/DDBJ whole genome shotgun (WGS) entry which is preliminary data.</text>
</comment>
<dbReference type="Proteomes" id="UP000288216">
    <property type="component" value="Unassembled WGS sequence"/>
</dbReference>
<dbReference type="GO" id="GO:0045505">
    <property type="term" value="F:dynein intermediate chain binding"/>
    <property type="evidence" value="ECO:0007669"/>
    <property type="project" value="InterPro"/>
</dbReference>
<dbReference type="PANTHER" id="PTHR22878">
    <property type="entry name" value="DYNEIN HEAVY CHAIN 6, AXONEMAL-LIKE-RELATED"/>
    <property type="match status" value="1"/>
</dbReference>
<dbReference type="AlphaFoldDB" id="A0A401NT08"/>
<proteinExistence type="predicted"/>
<evidence type="ECO:0000313" key="2">
    <source>
        <dbReference type="EMBL" id="GCB64000.1"/>
    </source>
</evidence>
<dbReference type="EMBL" id="BFAA01006720">
    <property type="protein sequence ID" value="GCB64000.1"/>
    <property type="molecule type" value="Genomic_DNA"/>
</dbReference>
<name>A0A401NT08_SCYTO</name>
<dbReference type="PANTHER" id="PTHR22878:SF73">
    <property type="entry name" value="DYNEIN AXONEMAL HEAVY CHAIN 1"/>
    <property type="match status" value="1"/>
</dbReference>
<feature type="non-terminal residue" evidence="2">
    <location>
        <position position="1"/>
    </location>
</feature>
<dbReference type="GO" id="GO:0030286">
    <property type="term" value="C:dynein complex"/>
    <property type="evidence" value="ECO:0007669"/>
    <property type="project" value="InterPro"/>
</dbReference>
<dbReference type="InterPro" id="IPR013602">
    <property type="entry name" value="Dynein_heavy_linker"/>
</dbReference>
<dbReference type="GO" id="GO:0007018">
    <property type="term" value="P:microtubule-based movement"/>
    <property type="evidence" value="ECO:0007669"/>
    <property type="project" value="InterPro"/>
</dbReference>
<gene>
    <name evidence="2" type="ORF">scyTo_0013272</name>
</gene>
<dbReference type="OMA" id="WNEENDM"/>
<dbReference type="OrthoDB" id="447173at2759"/>
<dbReference type="STRING" id="75743.A0A401NT08"/>
<accession>A0A401NT08</accession>
<organism evidence="2 3">
    <name type="scientific">Scyliorhinus torazame</name>
    <name type="common">Cloudy catshark</name>
    <name type="synonym">Catulus torazame</name>
    <dbReference type="NCBI Taxonomy" id="75743"/>
    <lineage>
        <taxon>Eukaryota</taxon>
        <taxon>Metazoa</taxon>
        <taxon>Chordata</taxon>
        <taxon>Craniata</taxon>
        <taxon>Vertebrata</taxon>
        <taxon>Chondrichthyes</taxon>
        <taxon>Elasmobranchii</taxon>
        <taxon>Galeomorphii</taxon>
        <taxon>Galeoidea</taxon>
        <taxon>Carcharhiniformes</taxon>
        <taxon>Scyliorhinidae</taxon>
        <taxon>Scyliorhinus</taxon>
    </lineage>
</organism>
<dbReference type="GO" id="GO:0051959">
    <property type="term" value="F:dynein light intermediate chain binding"/>
    <property type="evidence" value="ECO:0007669"/>
    <property type="project" value="InterPro"/>
</dbReference>
<dbReference type="Pfam" id="PF08393">
    <property type="entry name" value="DHC_N2"/>
    <property type="match status" value="1"/>
</dbReference>